<dbReference type="Gene3D" id="3.30.300.30">
    <property type="match status" value="1"/>
</dbReference>
<dbReference type="PANTHER" id="PTHR43201">
    <property type="entry name" value="ACYL-COA SYNTHETASE"/>
    <property type="match status" value="1"/>
</dbReference>
<dbReference type="InterPro" id="IPR020845">
    <property type="entry name" value="AMP-binding_CS"/>
</dbReference>
<organism evidence="5 6">
    <name type="scientific">Eggerthella guodeyinii</name>
    <dbReference type="NCBI Taxonomy" id="2690837"/>
    <lineage>
        <taxon>Bacteria</taxon>
        <taxon>Bacillati</taxon>
        <taxon>Actinomycetota</taxon>
        <taxon>Coriobacteriia</taxon>
        <taxon>Eggerthellales</taxon>
        <taxon>Eggerthellaceae</taxon>
        <taxon>Eggerthella</taxon>
    </lineage>
</organism>
<dbReference type="InterPro" id="IPR025110">
    <property type="entry name" value="AMP-bd_C"/>
</dbReference>
<protein>
    <submittedName>
        <fullName evidence="5">AMP-binding protein</fullName>
    </submittedName>
</protein>
<dbReference type="PANTHER" id="PTHR43201:SF5">
    <property type="entry name" value="MEDIUM-CHAIN ACYL-COA LIGASE ACSF2, MITOCHONDRIAL"/>
    <property type="match status" value="1"/>
</dbReference>
<reference evidence="6" key="1">
    <citation type="submission" date="2019-08" db="EMBL/GenBank/DDBJ databases">
        <title>Arthrobacter sp. nov., isolated from plateau pika and Tibetan wild ass.</title>
        <authorList>
            <person name="Ge Y."/>
        </authorList>
    </citation>
    <scope>NUCLEOTIDE SEQUENCE [LARGE SCALE GENOMIC DNA]</scope>
    <source>
        <strain evidence="6">HF-4214</strain>
    </source>
</reference>
<dbReference type="GO" id="GO:0031956">
    <property type="term" value="F:medium-chain fatty acid-CoA ligase activity"/>
    <property type="evidence" value="ECO:0007669"/>
    <property type="project" value="TreeGrafter"/>
</dbReference>
<accession>A0A6N7RN42</accession>
<feature type="domain" description="AMP-binding enzyme C-terminal" evidence="4">
    <location>
        <begin position="501"/>
        <end position="576"/>
    </location>
</feature>
<gene>
    <name evidence="5" type="ORF">GJG86_07365</name>
</gene>
<evidence type="ECO:0000256" key="1">
    <source>
        <dbReference type="ARBA" id="ARBA00006432"/>
    </source>
</evidence>
<dbReference type="Pfam" id="PF13193">
    <property type="entry name" value="AMP-binding_C"/>
    <property type="match status" value="1"/>
</dbReference>
<evidence type="ECO:0000259" key="4">
    <source>
        <dbReference type="Pfam" id="PF13193"/>
    </source>
</evidence>
<dbReference type="InterPro" id="IPR045851">
    <property type="entry name" value="AMP-bd_C_sf"/>
</dbReference>
<feature type="domain" description="AMP-dependent synthetase/ligase" evidence="3">
    <location>
        <begin position="86"/>
        <end position="452"/>
    </location>
</feature>
<dbReference type="InterPro" id="IPR042099">
    <property type="entry name" value="ANL_N_sf"/>
</dbReference>
<keyword evidence="2" id="KW-0436">Ligase</keyword>
<dbReference type="GO" id="GO:0006631">
    <property type="term" value="P:fatty acid metabolic process"/>
    <property type="evidence" value="ECO:0007669"/>
    <property type="project" value="TreeGrafter"/>
</dbReference>
<dbReference type="Pfam" id="PF00501">
    <property type="entry name" value="AMP-binding"/>
    <property type="match status" value="1"/>
</dbReference>
<evidence type="ECO:0000259" key="3">
    <source>
        <dbReference type="Pfam" id="PF00501"/>
    </source>
</evidence>
<keyword evidence="6" id="KW-1185">Reference proteome</keyword>
<evidence type="ECO:0000256" key="2">
    <source>
        <dbReference type="ARBA" id="ARBA00022598"/>
    </source>
</evidence>
<dbReference type="Proteomes" id="UP000438093">
    <property type="component" value="Unassembled WGS sequence"/>
</dbReference>
<name>A0A6N7RN42_9ACTN</name>
<evidence type="ECO:0000313" key="5">
    <source>
        <dbReference type="EMBL" id="MRX82311.1"/>
    </source>
</evidence>
<dbReference type="Gene3D" id="3.40.50.12780">
    <property type="entry name" value="N-terminal domain of ligase-like"/>
    <property type="match status" value="1"/>
</dbReference>
<comment type="similarity">
    <text evidence="1">Belongs to the ATP-dependent AMP-binding enzyme family.</text>
</comment>
<dbReference type="PROSITE" id="PS00455">
    <property type="entry name" value="AMP_BINDING"/>
    <property type="match status" value="1"/>
</dbReference>
<comment type="caution">
    <text evidence="5">The sequence shown here is derived from an EMBL/GenBank/DDBJ whole genome shotgun (WGS) entry which is preliminary data.</text>
</comment>
<dbReference type="SUPFAM" id="SSF56801">
    <property type="entry name" value="Acetyl-CoA synthetase-like"/>
    <property type="match status" value="1"/>
</dbReference>
<proteinExistence type="inferred from homology"/>
<dbReference type="InterPro" id="IPR000873">
    <property type="entry name" value="AMP-dep_synth/lig_dom"/>
</dbReference>
<evidence type="ECO:0000313" key="6">
    <source>
        <dbReference type="Proteomes" id="UP000438093"/>
    </source>
</evidence>
<dbReference type="EMBL" id="VTFY01000004">
    <property type="protein sequence ID" value="MRX82311.1"/>
    <property type="molecule type" value="Genomic_DNA"/>
</dbReference>
<sequence>MVLALSKLGVLDRHPQRRRRMGHGRGDDEVLLRVLRYRVGSIVHLVLRMAGNGYLDDLRTRVVFGEIDDVLAGEVEWMFQVDYFLTRNATCYPDQLAIATAKGALTWKELDERATWLAQALAAKGVCKGMRVAVLWHNSIEWALIWYACQRLGAVPMPLNTRLLPEEIVHHVELAMCEAMFCAARFGTAAQGVAASCDLRLLVMEASPVADSLEAVSWDDLLACGSSERPIVDVSEDDESVVLFTSGTTGEPKGVVRTQRMVRDHALVLAMGDGASHDEVMVTASPLYHTAGLLCVLKMAALAGALVLAERLDPPVVLGLIERFRATQVMLVPPVVYGRLAAHDGWRSYDLSSVRQVLISAGRCDLSYARIAFMLFPQASLRFSWGSTEACSLTGRAVSREEIERDPELVCTVGTVNPLVEIRLVDEQGADVPEGSVGEAIVRSPMVFEGYLGSGEADEPFVDGWLKTGDMLKRDARGFYYLVDRKKDVIKTGGENVYALEVERVLLTSPSIEDCAVVGVRDERYEEGIAAAIRLAPGATLTADDLVKLCDGRLPGFKKPRYWAVVDELPVNSVGKVQKGKLRAQGRSLFSPLHS</sequence>
<dbReference type="AlphaFoldDB" id="A0A6N7RN42"/>